<protein>
    <submittedName>
        <fullName evidence="2">Uncharacterized protein</fullName>
    </submittedName>
</protein>
<organism evidence="2 3">
    <name type="scientific">Methylacidimicrobium cyclopophantes</name>
    <dbReference type="NCBI Taxonomy" id="1041766"/>
    <lineage>
        <taxon>Bacteria</taxon>
        <taxon>Pseudomonadati</taxon>
        <taxon>Verrucomicrobiota</taxon>
        <taxon>Methylacidimicrobium</taxon>
    </lineage>
</organism>
<feature type="region of interest" description="Disordered" evidence="1">
    <location>
        <begin position="32"/>
        <end position="58"/>
    </location>
</feature>
<feature type="region of interest" description="Disordered" evidence="1">
    <location>
        <begin position="108"/>
        <end position="127"/>
    </location>
</feature>
<comment type="caution">
    <text evidence="2">The sequence shown here is derived from an EMBL/GenBank/DDBJ whole genome shotgun (WGS) entry which is preliminary data.</text>
</comment>
<feature type="compositionally biased region" description="Basic and acidic residues" evidence="1">
    <location>
        <begin position="32"/>
        <end position="51"/>
    </location>
</feature>
<gene>
    <name evidence="2" type="ORF">MAMC_00692</name>
</gene>
<reference evidence="2" key="1">
    <citation type="submission" date="2019-09" db="EMBL/GenBank/DDBJ databases">
        <authorList>
            <person name="Cremers G."/>
        </authorList>
    </citation>
    <scope>NUCLEOTIDE SEQUENCE [LARGE SCALE GENOMIC DNA]</scope>
    <source>
        <strain evidence="2">3B</strain>
    </source>
</reference>
<feature type="region of interest" description="Disordered" evidence="1">
    <location>
        <begin position="179"/>
        <end position="201"/>
    </location>
</feature>
<sequence length="201" mass="23116">MLPLHLQDLLPRTIAYGKGPSCFALDEKEGCRKGEDSRIGKRPKITRESASRTDQSNAARRFRQILPASLVDWKPSDSIEKRSAGRLRKIETRSPGSFEADRRLVHSRFSSSSQPRETTVAQRSAERHRYPETFHRLYEKANPFSLEEHELQRDLWSDRRVSGHRYCTAARNKGCLWAAPNRRDDRSRPSRPAPGLLPGIR</sequence>
<dbReference type="EMBL" id="CABFUZ020000093">
    <property type="protein sequence ID" value="VVM05581.1"/>
    <property type="molecule type" value="Genomic_DNA"/>
</dbReference>
<evidence type="ECO:0000256" key="1">
    <source>
        <dbReference type="SAM" id="MobiDB-lite"/>
    </source>
</evidence>
<evidence type="ECO:0000313" key="2">
    <source>
        <dbReference type="EMBL" id="VVM05581.1"/>
    </source>
</evidence>
<proteinExistence type="predicted"/>
<feature type="compositionally biased region" description="Polar residues" evidence="1">
    <location>
        <begin position="108"/>
        <end position="122"/>
    </location>
</feature>
<dbReference type="AlphaFoldDB" id="A0A5E6MCS5"/>
<name>A0A5E6MCS5_9BACT</name>
<keyword evidence="3" id="KW-1185">Reference proteome</keyword>
<evidence type="ECO:0000313" key="3">
    <source>
        <dbReference type="Proteomes" id="UP000381693"/>
    </source>
</evidence>
<accession>A0A5E6MCS5</accession>
<dbReference type="Proteomes" id="UP000381693">
    <property type="component" value="Unassembled WGS sequence"/>
</dbReference>